<reference evidence="13 14" key="1">
    <citation type="submission" date="2023-03" db="EMBL/GenBank/DDBJ databases">
        <title>Host association and intracellularity evolved multiple times independently in the Rickettsiales.</title>
        <authorList>
            <person name="Castelli M."/>
            <person name="Nardi T."/>
            <person name="Gammuto L."/>
            <person name="Bellinzona G."/>
            <person name="Sabaneyeva E."/>
            <person name="Potekhin A."/>
            <person name="Serra V."/>
            <person name="Petroni G."/>
            <person name="Sassera D."/>
        </authorList>
    </citation>
    <scope>NUCLEOTIDE SEQUENCE [LARGE SCALE GENOMIC DNA]</scope>
    <source>
        <strain evidence="13 14">Sr 2-6</strain>
    </source>
</reference>
<organism evidence="13 14">
    <name type="scientific">Candidatus Megaera venefica</name>
    <dbReference type="NCBI Taxonomy" id="2055910"/>
    <lineage>
        <taxon>Bacteria</taxon>
        <taxon>Pseudomonadati</taxon>
        <taxon>Pseudomonadota</taxon>
        <taxon>Alphaproteobacteria</taxon>
        <taxon>Rickettsiales</taxon>
        <taxon>Rickettsiaceae</taxon>
        <taxon>Candidatus Megaera</taxon>
    </lineage>
</organism>
<evidence type="ECO:0000256" key="1">
    <source>
        <dbReference type="ARBA" id="ARBA00004117"/>
    </source>
</evidence>
<dbReference type="InterPro" id="IPR006182">
    <property type="entry name" value="FliF_N_dom"/>
</dbReference>
<comment type="caution">
    <text evidence="13">The sequence shown here is derived from an EMBL/GenBank/DDBJ whole genome shotgun (WGS) entry which is preliminary data.</text>
</comment>
<keyword evidence="13" id="KW-0969">Cilium</keyword>
<dbReference type="PANTHER" id="PTHR30046">
    <property type="entry name" value="FLAGELLAR M-RING PROTEIN"/>
    <property type="match status" value="1"/>
</dbReference>
<dbReference type="InterPro" id="IPR000067">
    <property type="entry name" value="FlgMring_FliF"/>
</dbReference>
<dbReference type="Pfam" id="PF01514">
    <property type="entry name" value="YscJ_FliF"/>
    <property type="match status" value="1"/>
</dbReference>
<evidence type="ECO:0000256" key="9">
    <source>
        <dbReference type="PIRNR" id="PIRNR004862"/>
    </source>
</evidence>
<dbReference type="RefSeq" id="WP_322776947.1">
    <property type="nucleotide sequence ID" value="NZ_JARJFB010000074.1"/>
</dbReference>
<keyword evidence="4" id="KW-1003">Cell membrane</keyword>
<dbReference type="PIRSF" id="PIRSF004862">
    <property type="entry name" value="FliF"/>
    <property type="match status" value="1"/>
</dbReference>
<feature type="domain" description="Flagellar M-ring N-terminal" evidence="11">
    <location>
        <begin position="40"/>
        <end position="213"/>
    </location>
</feature>
<keyword evidence="13" id="KW-0966">Cell projection</keyword>
<evidence type="ECO:0000256" key="10">
    <source>
        <dbReference type="SAM" id="Phobius"/>
    </source>
</evidence>
<evidence type="ECO:0000256" key="2">
    <source>
        <dbReference type="ARBA" id="ARBA00004651"/>
    </source>
</evidence>
<proteinExistence type="inferred from homology"/>
<comment type="function">
    <text evidence="9">The M ring may be actively involved in energy transduction.</text>
</comment>
<evidence type="ECO:0000313" key="13">
    <source>
        <dbReference type="EMBL" id="MEA0971047.1"/>
    </source>
</evidence>
<comment type="similarity">
    <text evidence="3 9">Belongs to the FliF family.</text>
</comment>
<dbReference type="InterPro" id="IPR045851">
    <property type="entry name" value="AMP-bd_C_sf"/>
</dbReference>
<dbReference type="PANTHER" id="PTHR30046:SF0">
    <property type="entry name" value="FLAGELLAR M-RING PROTEIN"/>
    <property type="match status" value="1"/>
</dbReference>
<evidence type="ECO:0000259" key="12">
    <source>
        <dbReference type="Pfam" id="PF08345"/>
    </source>
</evidence>
<dbReference type="Pfam" id="PF08345">
    <property type="entry name" value="YscJ_FliF_C"/>
    <property type="match status" value="1"/>
</dbReference>
<keyword evidence="13" id="KW-0282">Flagellum</keyword>
<keyword evidence="6 10" id="KW-1133">Transmembrane helix</keyword>
<dbReference type="NCBIfam" id="TIGR00206">
    <property type="entry name" value="fliF"/>
    <property type="match status" value="1"/>
</dbReference>
<evidence type="ECO:0000313" key="14">
    <source>
        <dbReference type="Proteomes" id="UP001291687"/>
    </source>
</evidence>
<keyword evidence="8 9" id="KW-0975">Bacterial flagellum</keyword>
<evidence type="ECO:0000256" key="3">
    <source>
        <dbReference type="ARBA" id="ARBA00007971"/>
    </source>
</evidence>
<keyword evidence="7 10" id="KW-0472">Membrane</keyword>
<evidence type="ECO:0000256" key="7">
    <source>
        <dbReference type="ARBA" id="ARBA00023136"/>
    </source>
</evidence>
<keyword evidence="5 10" id="KW-0812">Transmembrane</keyword>
<dbReference type="Gene3D" id="3.30.300.30">
    <property type="match status" value="1"/>
</dbReference>
<evidence type="ECO:0000256" key="5">
    <source>
        <dbReference type="ARBA" id="ARBA00022692"/>
    </source>
</evidence>
<dbReference type="PRINTS" id="PR01009">
    <property type="entry name" value="FLGMRINGFLIF"/>
</dbReference>
<accession>A0ABU5ND20</accession>
<evidence type="ECO:0000256" key="8">
    <source>
        <dbReference type="ARBA" id="ARBA00023143"/>
    </source>
</evidence>
<keyword evidence="14" id="KW-1185">Reference proteome</keyword>
<comment type="subcellular location">
    <subcellularLocation>
        <location evidence="1 9">Bacterial flagellum basal body</location>
    </subcellularLocation>
    <subcellularLocation>
        <location evidence="2">Cell membrane</location>
        <topology evidence="2">Multi-pass membrane protein</topology>
    </subcellularLocation>
</comment>
<sequence length="544" mass="58866">MQVIIQFFKEMSPIRLAATAITILTFLILFIIFVSRIGDNEMSVLYSDLDLQDSGKIVQELENRKIHYVAAGDGSIIRVHKSQVVNARIALAQQGLPSSGSVVGYEIFDKEDSIGATNFSQNVKLIRALEGELSRTISAFEQVERARVHLVMPQREIFSKERMEPRASVVLKFRGSKRLGKSEIDAISHLVVTSVPGLEMKSVTIVDTKGVALKIGSSEESADFAGGKNDEIRITSENRLRSVIEELLTRSLGPGKVKAQVALEMNFDRTVINSEVYDPDGSVVRSVQSIDEKEQTPVANGAGQDASVANNIPGGGSGDSAANKFAIIEKSDQTTNYEISKTVKNHISESGLITKMSIGILVDGVYTTNAETGEQIYAPRSQEDLDKIANLIKVAVGFNEDRSDKIEVVNMKFAAEFGQLDEETDWIKEELPNLFQTLIFAIVVLLILITVIRPIALKAFEVRKIGSGAGDDGEFALDGFGSGEAGLGSVGPDGIRSAIISGPAEGEAPAASNGSSPIKKVNDIAEASPQDLVNVLRKWLNEEN</sequence>
<dbReference type="InterPro" id="IPR013556">
    <property type="entry name" value="Flag_M-ring_C"/>
</dbReference>
<dbReference type="Proteomes" id="UP001291687">
    <property type="component" value="Unassembled WGS sequence"/>
</dbReference>
<dbReference type="EMBL" id="JARJFB010000074">
    <property type="protein sequence ID" value="MEA0971047.1"/>
    <property type="molecule type" value="Genomic_DNA"/>
</dbReference>
<feature type="transmembrane region" description="Helical" evidence="10">
    <location>
        <begin position="12"/>
        <end position="34"/>
    </location>
</feature>
<feature type="transmembrane region" description="Helical" evidence="10">
    <location>
        <begin position="434"/>
        <end position="456"/>
    </location>
</feature>
<feature type="domain" description="Flagellar M-ring C-terminal" evidence="12">
    <location>
        <begin position="248"/>
        <end position="413"/>
    </location>
</feature>
<gene>
    <name evidence="13" type="ORF">Megvenef_01019</name>
</gene>
<evidence type="ECO:0000259" key="11">
    <source>
        <dbReference type="Pfam" id="PF01514"/>
    </source>
</evidence>
<name>A0ABU5ND20_9RICK</name>
<protein>
    <recommendedName>
        <fullName evidence="9">Flagellar M-ring protein</fullName>
    </recommendedName>
</protein>
<dbReference type="InterPro" id="IPR043427">
    <property type="entry name" value="YscJ/FliF"/>
</dbReference>
<evidence type="ECO:0000256" key="4">
    <source>
        <dbReference type="ARBA" id="ARBA00022475"/>
    </source>
</evidence>
<evidence type="ECO:0000256" key="6">
    <source>
        <dbReference type="ARBA" id="ARBA00022989"/>
    </source>
</evidence>